<dbReference type="RefSeq" id="WP_067977307.1">
    <property type="nucleotide sequence ID" value="NZ_CP014163.1"/>
</dbReference>
<keyword evidence="2" id="KW-1185">Reference proteome</keyword>
<reference evidence="2" key="2">
    <citation type="submission" date="2016-01" db="EMBL/GenBank/DDBJ databases">
        <title>Six Aerococcus type strain genome sequencing and assembly using PacBio and Illumina Hiseq.</title>
        <authorList>
            <person name="Carkaci D."/>
            <person name="Dargis R."/>
            <person name="Nielsen X.C."/>
            <person name="Skovgaard O."/>
            <person name="Fuursted K."/>
            <person name="Christensen J.J."/>
        </authorList>
    </citation>
    <scope>NUCLEOTIDE SEQUENCE [LARGE SCALE GENOMIC DNA]</scope>
    <source>
        <strain evidence="2">CCUG42038B</strain>
    </source>
</reference>
<name>A0A109RGA2_9LACT</name>
<reference evidence="1 2" key="1">
    <citation type="journal article" date="2016" name="Genome Announc.">
        <title>Complete Genome Sequences of Aerococcus christensenii CCUG 28831T, Aerococcus sanguinicola CCUG 43001T, Aerococcus urinae CCUG 36881T, Aerococcus urinaeequi CCUG 28094T, Aerococcus urinaehominis CCUG 42038 BT, and Aerococcus viridans CCUG 4311T.</title>
        <authorList>
            <person name="Carkaci D."/>
            <person name="Dargis R."/>
            <person name="Nielsen X.C."/>
            <person name="Skovgaard O."/>
            <person name="Fuursted K."/>
            <person name="Christensen J.J."/>
        </authorList>
    </citation>
    <scope>NUCLEOTIDE SEQUENCE [LARGE SCALE GENOMIC DNA]</scope>
    <source>
        <strain evidence="1 2">CCUG42038B</strain>
    </source>
</reference>
<protein>
    <submittedName>
        <fullName evidence="1">Uncharacterized protein</fullName>
    </submittedName>
</protein>
<evidence type="ECO:0000313" key="1">
    <source>
        <dbReference type="EMBL" id="AMB98648.1"/>
    </source>
</evidence>
<proteinExistence type="predicted"/>
<gene>
    <name evidence="1" type="ORF">AWM75_00955</name>
</gene>
<accession>A0A109RGA2</accession>
<dbReference type="Proteomes" id="UP000062260">
    <property type="component" value="Chromosome"/>
</dbReference>
<evidence type="ECO:0000313" key="2">
    <source>
        <dbReference type="Proteomes" id="UP000062260"/>
    </source>
</evidence>
<dbReference type="KEGG" id="auh:AWM75_00955"/>
<organism evidence="1 2">
    <name type="scientific">Aerococcus urinaehominis</name>
    <dbReference type="NCBI Taxonomy" id="128944"/>
    <lineage>
        <taxon>Bacteria</taxon>
        <taxon>Bacillati</taxon>
        <taxon>Bacillota</taxon>
        <taxon>Bacilli</taxon>
        <taxon>Lactobacillales</taxon>
        <taxon>Aerococcaceae</taxon>
        <taxon>Aerococcus</taxon>
    </lineage>
</organism>
<dbReference type="AlphaFoldDB" id="A0A109RGA2"/>
<sequence length="288" mass="33241">MVKIIADRSWRPYIDNKQALSIREAIVVSGLVNQDCLSQGIRKEYSLQIWDQDHQLGYFNLSLGDKHFAFFAQCYQQIGQATCNLTRAQVIALEHQLNQELSAEDSNHKRQLSGSLTRDWQMQQAWRKQRLADLDNQAAMIEKIYQGRQALLDKEADLWAWEDRLKQFSTQPNNKETTNKLVSLASYRQLKADSYLRQKVAPRQTNSDGLETANQQPGIYQWLNQQVLFLVACILVAFISTNYVGNGGEYVLEDIDQRRNLYLELNATYINDIAVARNFDGLNVRFIS</sequence>
<dbReference type="EMBL" id="CP014163">
    <property type="protein sequence ID" value="AMB98648.1"/>
    <property type="molecule type" value="Genomic_DNA"/>
</dbReference>